<feature type="non-terminal residue" evidence="7">
    <location>
        <position position="1"/>
    </location>
</feature>
<dbReference type="eggNOG" id="COG0236">
    <property type="taxonomic scope" value="Bacteria"/>
</dbReference>
<keyword evidence="2" id="KW-0597">Phosphoprotein</keyword>
<evidence type="ECO:0000313" key="8">
    <source>
        <dbReference type="Proteomes" id="UP000011740"/>
    </source>
</evidence>
<dbReference type="InterPro" id="IPR020806">
    <property type="entry name" value="PKS_PP-bd"/>
</dbReference>
<keyword evidence="3" id="KW-0808">Transferase</keyword>
<dbReference type="SMART" id="SM00822">
    <property type="entry name" value="PKS_KR"/>
    <property type="match status" value="1"/>
</dbReference>
<dbReference type="Pfam" id="PF08659">
    <property type="entry name" value="KR"/>
    <property type="match status" value="1"/>
</dbReference>
<protein>
    <submittedName>
        <fullName evidence="7">Beta-ketoacyl synthase</fullName>
    </submittedName>
</protein>
<keyword evidence="4" id="KW-0511">Multifunctional enzyme</keyword>
<dbReference type="InterPro" id="IPR013968">
    <property type="entry name" value="PKS_KR"/>
</dbReference>
<evidence type="ECO:0000259" key="6">
    <source>
        <dbReference type="PROSITE" id="PS50075"/>
    </source>
</evidence>
<dbReference type="PROSITE" id="PS50075">
    <property type="entry name" value="CARRIER"/>
    <property type="match status" value="1"/>
</dbReference>
<dbReference type="EMBL" id="AORZ01000231">
    <property type="protein sequence ID" value="EME96352.1"/>
    <property type="molecule type" value="Genomic_DNA"/>
</dbReference>
<dbReference type="CDD" id="cd08952">
    <property type="entry name" value="KR_1_SDR_x"/>
    <property type="match status" value="1"/>
</dbReference>
<dbReference type="STRING" id="1223523.H340_31925"/>
<dbReference type="InterPro" id="IPR006162">
    <property type="entry name" value="Ppantetheine_attach_site"/>
</dbReference>
<dbReference type="InterPro" id="IPR036291">
    <property type="entry name" value="NAD(P)-bd_dom_sf"/>
</dbReference>
<evidence type="ECO:0000313" key="7">
    <source>
        <dbReference type="EMBL" id="EME96352.1"/>
    </source>
</evidence>
<dbReference type="InterPro" id="IPR009081">
    <property type="entry name" value="PP-bd_ACP"/>
</dbReference>
<proteinExistence type="predicted"/>
<dbReference type="GO" id="GO:0017000">
    <property type="term" value="P:antibiotic biosynthetic process"/>
    <property type="evidence" value="ECO:0007669"/>
    <property type="project" value="UniProtKB-ARBA"/>
</dbReference>
<evidence type="ECO:0000256" key="1">
    <source>
        <dbReference type="ARBA" id="ARBA00022450"/>
    </source>
</evidence>
<dbReference type="PATRIC" id="fig|1223523.3.peg.6462"/>
<evidence type="ECO:0000256" key="3">
    <source>
        <dbReference type="ARBA" id="ARBA00022679"/>
    </source>
</evidence>
<comment type="caution">
    <text evidence="7">The sequence shown here is derived from an EMBL/GenBank/DDBJ whole genome shotgun (WGS) entry which is preliminary data.</text>
</comment>
<dbReference type="GO" id="GO:0006633">
    <property type="term" value="P:fatty acid biosynthetic process"/>
    <property type="evidence" value="ECO:0007669"/>
    <property type="project" value="TreeGrafter"/>
</dbReference>
<dbReference type="PANTHER" id="PTHR43775">
    <property type="entry name" value="FATTY ACID SYNTHASE"/>
    <property type="match status" value="1"/>
</dbReference>
<dbReference type="Proteomes" id="UP000011740">
    <property type="component" value="Unassembled WGS sequence"/>
</dbReference>
<evidence type="ECO:0000256" key="2">
    <source>
        <dbReference type="ARBA" id="ARBA00022553"/>
    </source>
</evidence>
<name>M3AS07_STRM1</name>
<dbReference type="SMART" id="SM00823">
    <property type="entry name" value="PKS_PP"/>
    <property type="match status" value="1"/>
</dbReference>
<dbReference type="Pfam" id="PF00550">
    <property type="entry name" value="PP-binding"/>
    <property type="match status" value="1"/>
</dbReference>
<dbReference type="RefSeq" id="WP_004956076.1">
    <property type="nucleotide sequence ID" value="NZ_AORZ01000231.1"/>
</dbReference>
<evidence type="ECO:0000256" key="5">
    <source>
        <dbReference type="SAM" id="MobiDB-lite"/>
    </source>
</evidence>
<dbReference type="InterPro" id="IPR057326">
    <property type="entry name" value="KR_dom"/>
</dbReference>
<sequence>DTIPDTHPLTAVIHAAGVPNYIALGELSLSELDEVLAPKARAALNLHEMTRDAELSAFVMFSSGAGVWGSGRQGAYGAANHFLDALAEHRRSQGLPATSIAWGPWAEAGMSADAESLAYFKRFGLHPIDPEPSVKALHQAVSSGETTLTVANFDWARFTPTFTAQRPSPFLDGIPENRREAEQPGSGAETSAFRAELAKTPASQRHGFLVQRVRTYAAATLGRRVEEIPAAKPFQELGFDSLTAVQLRNQLNTATGLALPATVIFDHPTSEALAAHLRGQLGLAGEEAGEGSVLAALDKWDAAYGTAGMDEAARRRIAGRLRVLLSKWDPAEGEAERSASAHDALESASAEDIFDLISSEFGKS</sequence>
<dbReference type="PROSITE" id="PS00012">
    <property type="entry name" value="PHOSPHOPANTETHEINE"/>
    <property type="match status" value="1"/>
</dbReference>
<organism evidence="7 8">
    <name type="scientific">Streptomyces mobaraensis (strain ATCC 29032 / DSM 40847 / JCM 4168 / NBRC 13819 / NCIMB 11159 / IPCR 16-22)</name>
    <dbReference type="NCBI Taxonomy" id="1223523"/>
    <lineage>
        <taxon>Bacteria</taxon>
        <taxon>Bacillati</taxon>
        <taxon>Actinomycetota</taxon>
        <taxon>Actinomycetes</taxon>
        <taxon>Kitasatosporales</taxon>
        <taxon>Streptomycetaceae</taxon>
        <taxon>Streptomyces</taxon>
    </lineage>
</organism>
<dbReference type="SUPFAM" id="SSF47336">
    <property type="entry name" value="ACP-like"/>
    <property type="match status" value="1"/>
</dbReference>
<accession>M3AS07</accession>
<feature type="domain" description="Carrier" evidence="6">
    <location>
        <begin position="207"/>
        <end position="281"/>
    </location>
</feature>
<reference evidence="7 8" key="1">
    <citation type="journal article" date="2013" name="Genome Announc.">
        <title>Whole-Genome Shotgun Assembly and Analysis of the Genome of Streptomyces mobaraensis DSM 40847, a Strain for Industrial Production of Microbial Transglutaminase.</title>
        <authorList>
            <person name="Yang H."/>
            <person name="He T."/>
            <person name="Wu W."/>
            <person name="Zhu W."/>
            <person name="Lu B."/>
            <person name="Sun W."/>
        </authorList>
    </citation>
    <scope>NUCLEOTIDE SEQUENCE [LARGE SCALE GENOMIC DNA]</scope>
    <source>
        <strain evidence="7 8">DSM 40847</strain>
    </source>
</reference>
<dbReference type="AlphaFoldDB" id="M3AS07"/>
<dbReference type="InterPro" id="IPR050091">
    <property type="entry name" value="PKS_NRPS_Biosynth_Enz"/>
</dbReference>
<dbReference type="InterPro" id="IPR036736">
    <property type="entry name" value="ACP-like_sf"/>
</dbReference>
<dbReference type="GO" id="GO:0004312">
    <property type="term" value="F:fatty acid synthase activity"/>
    <property type="evidence" value="ECO:0007669"/>
    <property type="project" value="TreeGrafter"/>
</dbReference>
<dbReference type="FunFam" id="1.10.1200.10:FF:000007">
    <property type="entry name" value="Probable polyketide synthase pks17"/>
    <property type="match status" value="1"/>
</dbReference>
<dbReference type="eggNOG" id="COG1028">
    <property type="taxonomic scope" value="Bacteria"/>
</dbReference>
<dbReference type="SMART" id="SM01294">
    <property type="entry name" value="PKS_PP_betabranch"/>
    <property type="match status" value="1"/>
</dbReference>
<evidence type="ECO:0000256" key="4">
    <source>
        <dbReference type="ARBA" id="ARBA00023268"/>
    </source>
</evidence>
<dbReference type="Gene3D" id="3.40.50.720">
    <property type="entry name" value="NAD(P)-binding Rossmann-like Domain"/>
    <property type="match status" value="1"/>
</dbReference>
<dbReference type="PANTHER" id="PTHR43775:SF51">
    <property type="entry name" value="INACTIVE PHENOLPHTHIOCEROL SYNTHESIS POLYKETIDE SYNTHASE TYPE I PKS1-RELATED"/>
    <property type="match status" value="1"/>
</dbReference>
<dbReference type="Gene3D" id="1.10.1200.10">
    <property type="entry name" value="ACP-like"/>
    <property type="match status" value="1"/>
</dbReference>
<feature type="region of interest" description="Disordered" evidence="5">
    <location>
        <begin position="166"/>
        <end position="193"/>
    </location>
</feature>
<dbReference type="SUPFAM" id="SSF51735">
    <property type="entry name" value="NAD(P)-binding Rossmann-fold domains"/>
    <property type="match status" value="1"/>
</dbReference>
<gene>
    <name evidence="7" type="ORF">H340_31925</name>
</gene>
<dbReference type="GO" id="GO:0031177">
    <property type="term" value="F:phosphopantetheine binding"/>
    <property type="evidence" value="ECO:0007669"/>
    <property type="project" value="InterPro"/>
</dbReference>
<keyword evidence="1" id="KW-0596">Phosphopantetheine</keyword>